<dbReference type="GO" id="GO:0003677">
    <property type="term" value="F:DNA binding"/>
    <property type="evidence" value="ECO:0007669"/>
    <property type="project" value="UniProtKB-KW"/>
</dbReference>
<dbReference type="Proteomes" id="UP000663292">
    <property type="component" value="Chromosome"/>
</dbReference>
<protein>
    <submittedName>
        <fullName evidence="6">XerD/XerC family integrase</fullName>
    </submittedName>
</protein>
<dbReference type="PANTHER" id="PTHR30349">
    <property type="entry name" value="PHAGE INTEGRASE-RELATED"/>
    <property type="match status" value="1"/>
</dbReference>
<dbReference type="InterPro" id="IPR013762">
    <property type="entry name" value="Integrase-like_cat_sf"/>
</dbReference>
<proteinExistence type="predicted"/>
<evidence type="ECO:0000313" key="7">
    <source>
        <dbReference type="Proteomes" id="UP000663292"/>
    </source>
</evidence>
<evidence type="ECO:0000256" key="2">
    <source>
        <dbReference type="ARBA" id="ARBA00023125"/>
    </source>
</evidence>
<dbReference type="Pfam" id="PF00589">
    <property type="entry name" value="Phage_integrase"/>
    <property type="match status" value="1"/>
</dbReference>
<evidence type="ECO:0000256" key="4">
    <source>
        <dbReference type="SAM" id="MobiDB-lite"/>
    </source>
</evidence>
<keyword evidence="7" id="KW-1185">Reference proteome</keyword>
<keyword evidence="2" id="KW-0238">DNA-binding</keyword>
<keyword evidence="3" id="KW-0233">DNA recombination</keyword>
<feature type="region of interest" description="Disordered" evidence="4">
    <location>
        <begin position="1"/>
        <end position="20"/>
    </location>
</feature>
<dbReference type="GO" id="GO:0015074">
    <property type="term" value="P:DNA integration"/>
    <property type="evidence" value="ECO:0007669"/>
    <property type="project" value="UniProtKB-KW"/>
</dbReference>
<evidence type="ECO:0000256" key="1">
    <source>
        <dbReference type="ARBA" id="ARBA00022908"/>
    </source>
</evidence>
<organism evidence="6 7">
    <name type="scientific">Halapricum desulfuricans</name>
    <dbReference type="NCBI Taxonomy" id="2841257"/>
    <lineage>
        <taxon>Archaea</taxon>
        <taxon>Methanobacteriati</taxon>
        <taxon>Methanobacteriota</taxon>
        <taxon>Stenosarchaea group</taxon>
        <taxon>Halobacteria</taxon>
        <taxon>Halobacteriales</taxon>
        <taxon>Haloarculaceae</taxon>
        <taxon>Halapricum</taxon>
    </lineage>
</organism>
<dbReference type="Gene3D" id="1.10.443.10">
    <property type="entry name" value="Intergrase catalytic core"/>
    <property type="match status" value="1"/>
</dbReference>
<dbReference type="InterPro" id="IPR010998">
    <property type="entry name" value="Integrase_recombinase_N"/>
</dbReference>
<dbReference type="PANTHER" id="PTHR30349:SF41">
    <property type="entry name" value="INTEGRASE_RECOMBINASE PROTEIN MJ0367-RELATED"/>
    <property type="match status" value="1"/>
</dbReference>
<evidence type="ECO:0000259" key="5">
    <source>
        <dbReference type="PROSITE" id="PS51898"/>
    </source>
</evidence>
<feature type="compositionally biased region" description="Basic and acidic residues" evidence="4">
    <location>
        <begin position="9"/>
        <end position="19"/>
    </location>
</feature>
<dbReference type="InterPro" id="IPR002104">
    <property type="entry name" value="Integrase_catalytic"/>
</dbReference>
<feature type="domain" description="Tyr recombinase" evidence="5">
    <location>
        <begin position="200"/>
        <end position="379"/>
    </location>
</feature>
<name>A0A897NSK6_9EURY</name>
<reference evidence="6 7" key="1">
    <citation type="submission" date="2020-11" db="EMBL/GenBank/DDBJ databases">
        <title>Carbohydrate-dependent, anaerobic sulfur respiration: A novel catabolism in halophilic archaea.</title>
        <authorList>
            <person name="Sorokin D.Y."/>
            <person name="Messina E."/>
            <person name="Smedile F."/>
            <person name="La Cono V."/>
            <person name="Hallsworth J.E."/>
            <person name="Yakimov M.M."/>
        </authorList>
    </citation>
    <scope>NUCLEOTIDE SEQUENCE [LARGE SCALE GENOMIC DNA]</scope>
    <source>
        <strain evidence="6 7">HSR-Est</strain>
    </source>
</reference>
<dbReference type="GO" id="GO:0006310">
    <property type="term" value="P:DNA recombination"/>
    <property type="evidence" value="ECO:0007669"/>
    <property type="project" value="UniProtKB-KW"/>
</dbReference>
<sequence length="382" mass="44753">MSIETGGSSDERPYPEKIRGVSVVPEPSRERLGERELIDYGQHRTDLLRWAFDLGKNPDRADGYAQQTVYGRAYRLDQFYRWVWDEYDGYTTNITHSHADDYTRYLVRRDGGDEDKSNHQKAIKMLFRWKAWNGTGETWNPDVTINSNSGTTNPADFFTVDERSQIRETVLSFDSVPNYSSCSPKQRDRIKQHLAQRFEKPKRDVTPEDFERANSWKLPSLFWTALDTGLRPIEVKRANVSWVDTDNNVLRIPKDESSKNRDNWIVSLTDRTAEALRRWLHEREAYPKYEDSTALWLNRQGNRYEGYSLNRRLRQICDEAGIDTENRDVSFYSIRHSVGTYMAREEGLAAAQAQLRHKSEQTTMRYDQAPVEDRRDALNRMG</sequence>
<dbReference type="CDD" id="cd00397">
    <property type="entry name" value="DNA_BRE_C"/>
    <property type="match status" value="1"/>
</dbReference>
<dbReference type="AlphaFoldDB" id="A0A897NSK6"/>
<dbReference type="RefSeq" id="WP_229121031.1">
    <property type="nucleotide sequence ID" value="NZ_CP064791.1"/>
</dbReference>
<evidence type="ECO:0000313" key="6">
    <source>
        <dbReference type="EMBL" id="QSG15777.1"/>
    </source>
</evidence>
<dbReference type="PROSITE" id="PS51898">
    <property type="entry name" value="TYR_RECOMBINASE"/>
    <property type="match status" value="1"/>
</dbReference>
<gene>
    <name evidence="6" type="primary">xerC7</name>
    <name evidence="6" type="ORF">HSEST_2264</name>
</gene>
<dbReference type="GeneID" id="68858898"/>
<dbReference type="SUPFAM" id="SSF56349">
    <property type="entry name" value="DNA breaking-rejoining enzymes"/>
    <property type="match status" value="1"/>
</dbReference>
<keyword evidence="1" id="KW-0229">DNA integration</keyword>
<dbReference type="InterPro" id="IPR050090">
    <property type="entry name" value="Tyrosine_recombinase_XerCD"/>
</dbReference>
<dbReference type="EMBL" id="CP064791">
    <property type="protein sequence ID" value="QSG15777.1"/>
    <property type="molecule type" value="Genomic_DNA"/>
</dbReference>
<dbReference type="InterPro" id="IPR011010">
    <property type="entry name" value="DNA_brk_join_enz"/>
</dbReference>
<evidence type="ECO:0000256" key="3">
    <source>
        <dbReference type="ARBA" id="ARBA00023172"/>
    </source>
</evidence>
<dbReference type="Gene3D" id="1.10.150.130">
    <property type="match status" value="1"/>
</dbReference>
<accession>A0A897NSK6</accession>